<dbReference type="Proteomes" id="UP001152797">
    <property type="component" value="Unassembled WGS sequence"/>
</dbReference>
<protein>
    <submittedName>
        <fullName evidence="6">Copia protein</fullName>
    </submittedName>
</protein>
<keyword evidence="1" id="KW-0175">Coiled coil</keyword>
<evidence type="ECO:0000313" key="6">
    <source>
        <dbReference type="EMBL" id="CAL4805555.1"/>
    </source>
</evidence>
<dbReference type="PANTHER" id="PTHR37984">
    <property type="entry name" value="PROTEIN CBG26694"/>
    <property type="match status" value="1"/>
</dbReference>
<dbReference type="PANTHER" id="PTHR37984:SF5">
    <property type="entry name" value="PROTEIN NYNRIN-LIKE"/>
    <property type="match status" value="1"/>
</dbReference>
<evidence type="ECO:0000313" key="5">
    <source>
        <dbReference type="EMBL" id="CAL1171618.1"/>
    </source>
</evidence>
<accession>A0A9P1GNR9</accession>
<dbReference type="InterPro" id="IPR012337">
    <property type="entry name" value="RNaseH-like_sf"/>
</dbReference>
<dbReference type="InterPro" id="IPR001584">
    <property type="entry name" value="Integrase_cat-core"/>
</dbReference>
<feature type="compositionally biased region" description="Polar residues" evidence="2">
    <location>
        <begin position="287"/>
        <end position="300"/>
    </location>
</feature>
<sequence>MAHKWTAEDFCHELQHVANLLVKRPNSQMGEACLVSLKQRLTNVTDMTASTLSALYDKVEAAELPQNIKDDILQTMDSLSVSTESNLQLETKASSLHCLPPYLTTADWKALSQCHVLDAMRIISERMKKLGIKSMKEETKKTAVATLLHLHVTVHKNPLPCAWTIYGMVVDLAQVFNHTEVGQSVPGLKMYPSSPSQLAKDWLKKAYGNEEPSMSDLSVATFYPKIPLRSTSSLLWAEAPAHCKHLQKGNAKKEHADPLMSKLNDFMEKWDSKQDQEKLQNMQHSRMNPLPLQNTGQQAMSGLPGWPVQPSAGSRPDHAGPLPLQNGTPAAEAVETKANDKPSLEEIETKAWEALQKKSSLAAILDHIAEHGLPELNNRKQMREAAEQQLKASATYGPAIFHKNFLKSDGGTVSLPMVNFYTALSAACKVKGSFSQCLLSSLAGKPTGVDTPWNLILYSDECLPANALGRAAKKVWVVYAAFKEFGRQALSHTQHWLVLGIVRSSIVATLEGHMGQVMKVLLEHIFSNNVASPLVGVLLHGPGSELIRLHFQIGFFVQDGASQKVTFGLKGDSGSNYCLKCCDQIVFLLEAEEDEEKAVLKTICKKDMVLTTDEEALKSFDRLSAKKGVCTPQEFQQWEQCTGWTFSHEGILASPCLRNWLQPCSQYVHDYMHGMASNGCLNIGMFLVLEHLQSEGLPAWSAMLDMISMWHFPQALHKVGSIMMAEDEEDADDPEADSLDFGFLISSGLSDEGLAVIEAAEDQVQEAMAAIEKNRRTLKEARARQHFVKMSRQYYKSTSKGKGRGMSTSTYREEHSGIYKCLRCGGSHKTSQCPQKEQKANTVDKDAEAPFVCYVDTPEDQACMTASTITTQEAMQQGKAVLDGGATRTLASVAAVERIMEINAASKGNDGIKSVNPQERPVFGFGNSSTDRCLSTVTLGIQAGGREGQLRVHTLDRGEGPLLFSIDALRSLGAIVDFSQDLVCFRKLDSQRVIQLERSCTGHQLLPLTEDLFSKAQSTSKPVPVSPSMPRMSKDEMISEMARLGEMPPKEWTMMEISLRLDELRMEHGLTPMSEGKSKTPLRKLVIQLNEASKRKANLVEFAQKQLQVPMNGNETIQSLQRRCLLKIYEVTPACGEDPVGFGKHSSLSYHELMTTQKEYVQWVINTTQENMEGQTCDPRLQRLGLWLMSQLEKSKMVPHQPKTEPVPEALLIEKGYRKVKTEKGKIAPSETSSVTGSVTSSQLQATHQLIQNLASAVVDLKEEVSAIKQERPRKEVKKEEENSNGSKVMSIQEQRFVEQTSNQMLPSALQSLAHAGHEVKHEVVDTEGHEAHAGHEVQEHVMAVQGCKRDFPQGLTTKEIQKRLYLLHAATGHGPVKHLVLALKRRGAPEHVIKEAEQFKCSVCHERSQPKPRNQSSLEPQPRRLEVLSADVGHWVHPVSGEHQQFLLMVDEGSRFRVARHLHTGQQKHISATQFISTLKEAWFEYFGIPHTLRVDPDGAFRSHELGAFCDQNRIFLDMIPGEAHWKNGTCEKGVQGLKELMYKLASDFPDEAFVDLLSEATRVFNSRELVRGFSPIQHVMGRAPDETGRFFPVPVGWSDDLLCEGATAEHTRCYQLRLEAEKAYLDWSTRQRLTRASHLKQGSSIWLVRGRRLLKCSAEQLRHASPREQLLEELHSEDPQPWSFTKVANDLGGNEYDDLTEAEVPLQEWHRASDPLLEMQPSKRFRGKNRVLMPRTPTAPADDVQAVDQDLLDEFAPEAGGSSGSRAVRSRSPTRPRVNFSEGYHDLPKEEHWSKKVHESYFVSEPKDFWHGEQAAVQLEIELPDTRARSERALKDMHAFITTSLKRRAVEVSERRLTPTELQEFAKAKSVEVNNFIAAKAFEALPADYRVDRTQAVKMRWILTWKRKDDGTKKAKARAVLLGYQDPLYEHRSTMSPTTTRQTRQLQLQIAASCGFTTEKGDVTGYPVQVRSINHFFTSLRLRSSISAAPEWNLAPRRGTSRHLQWNKTSVGRDPPGRAGANGAPDRVLHTVPGDPAHPT</sequence>
<dbReference type="Gene3D" id="3.30.420.10">
    <property type="entry name" value="Ribonuclease H-like superfamily/Ribonuclease H"/>
    <property type="match status" value="1"/>
</dbReference>
<organism evidence="4">
    <name type="scientific">Cladocopium goreaui</name>
    <dbReference type="NCBI Taxonomy" id="2562237"/>
    <lineage>
        <taxon>Eukaryota</taxon>
        <taxon>Sar</taxon>
        <taxon>Alveolata</taxon>
        <taxon>Dinophyceae</taxon>
        <taxon>Suessiales</taxon>
        <taxon>Symbiodiniaceae</taxon>
        <taxon>Cladocopium</taxon>
    </lineage>
</organism>
<name>A0A9P1GNR9_9DINO</name>
<keyword evidence="7" id="KW-1185">Reference proteome</keyword>
<dbReference type="GO" id="GO:0003676">
    <property type="term" value="F:nucleic acid binding"/>
    <property type="evidence" value="ECO:0007669"/>
    <property type="project" value="InterPro"/>
</dbReference>
<feature type="coiled-coil region" evidence="1">
    <location>
        <begin position="754"/>
        <end position="784"/>
    </location>
</feature>
<proteinExistence type="predicted"/>
<comment type="caution">
    <text evidence="4">The sequence shown here is derived from an EMBL/GenBank/DDBJ whole genome shotgun (WGS) entry which is preliminary data.</text>
</comment>
<feature type="compositionally biased region" description="Basic and acidic residues" evidence="2">
    <location>
        <begin position="334"/>
        <end position="343"/>
    </location>
</feature>
<feature type="region of interest" description="Disordered" evidence="2">
    <location>
        <begin position="1757"/>
        <end position="1784"/>
    </location>
</feature>
<evidence type="ECO:0000313" key="4">
    <source>
        <dbReference type="EMBL" id="CAI4018243.1"/>
    </source>
</evidence>
<reference evidence="4" key="1">
    <citation type="submission" date="2022-10" db="EMBL/GenBank/DDBJ databases">
        <authorList>
            <person name="Chen Y."/>
            <person name="Dougan E. K."/>
            <person name="Chan C."/>
            <person name="Rhodes N."/>
            <person name="Thang M."/>
        </authorList>
    </citation>
    <scope>NUCLEOTIDE SEQUENCE</scope>
</reference>
<dbReference type="EMBL" id="CAMXCT020006683">
    <property type="protein sequence ID" value="CAL1171618.1"/>
    <property type="molecule type" value="Genomic_DNA"/>
</dbReference>
<dbReference type="SUPFAM" id="SSF53098">
    <property type="entry name" value="Ribonuclease H-like"/>
    <property type="match status" value="1"/>
</dbReference>
<evidence type="ECO:0000313" key="7">
    <source>
        <dbReference type="Proteomes" id="UP001152797"/>
    </source>
</evidence>
<evidence type="ECO:0000256" key="1">
    <source>
        <dbReference type="SAM" id="Coils"/>
    </source>
</evidence>
<dbReference type="EMBL" id="CAMXCT030006683">
    <property type="protein sequence ID" value="CAL4805555.1"/>
    <property type="molecule type" value="Genomic_DNA"/>
</dbReference>
<dbReference type="InterPro" id="IPR050951">
    <property type="entry name" value="Retrovirus_Pol_polyprotein"/>
</dbReference>
<feature type="coiled-coil region" evidence="1">
    <location>
        <begin position="1244"/>
        <end position="1271"/>
    </location>
</feature>
<feature type="region of interest" description="Disordered" evidence="2">
    <location>
        <begin position="2009"/>
        <end position="2042"/>
    </location>
</feature>
<evidence type="ECO:0000256" key="2">
    <source>
        <dbReference type="SAM" id="MobiDB-lite"/>
    </source>
</evidence>
<feature type="domain" description="Integrase catalytic" evidence="3">
    <location>
        <begin position="1419"/>
        <end position="1594"/>
    </location>
</feature>
<gene>
    <name evidence="4" type="ORF">C1SCF055_LOCUS42835</name>
</gene>
<feature type="region of interest" description="Disordered" evidence="2">
    <location>
        <begin position="287"/>
        <end position="343"/>
    </location>
</feature>
<reference evidence="5" key="2">
    <citation type="submission" date="2024-04" db="EMBL/GenBank/DDBJ databases">
        <authorList>
            <person name="Chen Y."/>
            <person name="Shah S."/>
            <person name="Dougan E. K."/>
            <person name="Thang M."/>
            <person name="Chan C."/>
        </authorList>
    </citation>
    <scope>NUCLEOTIDE SEQUENCE [LARGE SCALE GENOMIC DNA]</scope>
</reference>
<dbReference type="EMBL" id="CAMXCT010006683">
    <property type="protein sequence ID" value="CAI4018243.1"/>
    <property type="molecule type" value="Genomic_DNA"/>
</dbReference>
<dbReference type="PROSITE" id="PS50994">
    <property type="entry name" value="INTEGRASE"/>
    <property type="match status" value="1"/>
</dbReference>
<dbReference type="InterPro" id="IPR036397">
    <property type="entry name" value="RNaseH_sf"/>
</dbReference>
<dbReference type="OrthoDB" id="8067857at2759"/>
<dbReference type="GO" id="GO:0015074">
    <property type="term" value="P:DNA integration"/>
    <property type="evidence" value="ECO:0007669"/>
    <property type="project" value="InterPro"/>
</dbReference>
<evidence type="ECO:0000259" key="3">
    <source>
        <dbReference type="PROSITE" id="PS50994"/>
    </source>
</evidence>